<dbReference type="AlphaFoldDB" id="A0A7S3RLE6"/>
<proteinExistence type="predicted"/>
<reference evidence="1" key="1">
    <citation type="submission" date="2021-01" db="EMBL/GenBank/DDBJ databases">
        <authorList>
            <person name="Corre E."/>
            <person name="Pelletier E."/>
            <person name="Niang G."/>
            <person name="Scheremetjew M."/>
            <person name="Finn R."/>
            <person name="Kale V."/>
            <person name="Holt S."/>
            <person name="Cochrane G."/>
            <person name="Meng A."/>
            <person name="Brown T."/>
            <person name="Cohen L."/>
        </authorList>
    </citation>
    <scope>NUCLEOTIDE SEQUENCE</scope>
    <source>
        <strain evidence="1">SPMC142</strain>
    </source>
</reference>
<name>A0A7S3RLE6_9SPIT</name>
<protein>
    <submittedName>
        <fullName evidence="1">Uncharacterized protein</fullName>
    </submittedName>
</protein>
<gene>
    <name evidence="1" type="ORF">SACU0126_LOCUS4327</name>
</gene>
<evidence type="ECO:0000313" key="1">
    <source>
        <dbReference type="EMBL" id="CAE0527126.1"/>
    </source>
</evidence>
<dbReference type="EMBL" id="HBIQ01013687">
    <property type="protein sequence ID" value="CAE0527126.1"/>
    <property type="molecule type" value="Transcribed_RNA"/>
</dbReference>
<sequence>MPKEQRDELDIATLLDPRFKEYTFPGVAHADLEDAKESALQAMKLAWAYDWKPAPVACAAVQSQHGAPSTRVEVAAVPDLKGSVSSVFGLWPPPRPPTWHVR</sequence>
<organism evidence="1">
    <name type="scientific">Strombidinopsis acuminata</name>
    <dbReference type="NCBI Taxonomy" id="141414"/>
    <lineage>
        <taxon>Eukaryota</taxon>
        <taxon>Sar</taxon>
        <taxon>Alveolata</taxon>
        <taxon>Ciliophora</taxon>
        <taxon>Intramacronucleata</taxon>
        <taxon>Spirotrichea</taxon>
        <taxon>Choreotrichia</taxon>
        <taxon>Choreotrichida</taxon>
        <taxon>Strombidinopsidae</taxon>
        <taxon>Strombidinopsis</taxon>
    </lineage>
</organism>
<accession>A0A7S3RLE6</accession>